<dbReference type="Pfam" id="PF14512">
    <property type="entry name" value="TM1586_NiRdase"/>
    <property type="match status" value="1"/>
</dbReference>
<sequence>MDVKEAMDQRISLRAYDQKPIEQEKLSQLQEAIDVANTQMAEVAPDHPAILTIEGPHLEDGTSVHMKNRSIVGPIYHYVAGYCEDAIARELIGYYGEKIVLLATQLGIGSCWIAETMDWKTLARDEYNGLKLGIIISIGYAPEKIPLKQEGIRTAIRLRTKKPAQIMTANGTPTEPEQMPEWFNRGINAVLACPTAINKLPVVFDLTDGVVSASMPNQRHLVQDYDLGISKLHFELAADLKGTWELGQPGRFIVSE</sequence>
<feature type="domain" description="Putative nitroreductase TM1586" evidence="1">
    <location>
        <begin position="2"/>
        <end position="238"/>
    </location>
</feature>
<dbReference type="GO" id="GO:0016491">
    <property type="term" value="F:oxidoreductase activity"/>
    <property type="evidence" value="ECO:0007669"/>
    <property type="project" value="InterPro"/>
</dbReference>
<dbReference type="AlphaFoldDB" id="A0A9E7D3G7"/>
<accession>A0A9E7D3G7</accession>
<dbReference type="InterPro" id="IPR029478">
    <property type="entry name" value="TM1586_NiRdase"/>
</dbReference>
<organism evidence="2 3">
    <name type="scientific">Lancefieldella parvula</name>
    <dbReference type="NCBI Taxonomy" id="1382"/>
    <lineage>
        <taxon>Bacteria</taxon>
        <taxon>Bacillati</taxon>
        <taxon>Actinomycetota</taxon>
        <taxon>Coriobacteriia</taxon>
        <taxon>Coriobacteriales</taxon>
        <taxon>Atopobiaceae</taxon>
        <taxon>Lancefieldella</taxon>
    </lineage>
</organism>
<dbReference type="Proteomes" id="UP000831562">
    <property type="component" value="Chromosome"/>
</dbReference>
<dbReference type="SUPFAM" id="SSF55469">
    <property type="entry name" value="FMN-dependent nitroreductase-like"/>
    <property type="match status" value="1"/>
</dbReference>
<dbReference type="EMBL" id="CP097092">
    <property type="protein sequence ID" value="UQF77952.1"/>
    <property type="molecule type" value="Genomic_DNA"/>
</dbReference>
<evidence type="ECO:0000259" key="1">
    <source>
        <dbReference type="Pfam" id="PF14512"/>
    </source>
</evidence>
<gene>
    <name evidence="2" type="ORF">M3I19_06670</name>
</gene>
<evidence type="ECO:0000313" key="2">
    <source>
        <dbReference type="EMBL" id="UQF77952.1"/>
    </source>
</evidence>
<name>A0A9E7D3G7_9ACTN</name>
<protein>
    <submittedName>
        <fullName evidence="2">Nitroreductase</fullName>
    </submittedName>
</protein>
<proteinExistence type="predicted"/>
<reference evidence="2" key="1">
    <citation type="submission" date="2022-05" db="EMBL/GenBank/DDBJ databases">
        <title>Using nanopore sequencing to obtain complete genomes from saliva samples.</title>
        <authorList>
            <person name="Baker J.L."/>
        </authorList>
    </citation>
    <scope>NUCLEOTIDE SEQUENCE</scope>
    <source>
        <strain evidence="2">JCVI-JB-Lp32</strain>
    </source>
</reference>
<dbReference type="Gene3D" id="3.40.109.10">
    <property type="entry name" value="NADH Oxidase"/>
    <property type="match status" value="1"/>
</dbReference>
<dbReference type="InterPro" id="IPR000415">
    <property type="entry name" value="Nitroreductase-like"/>
</dbReference>
<evidence type="ECO:0000313" key="3">
    <source>
        <dbReference type="Proteomes" id="UP000831562"/>
    </source>
</evidence>